<evidence type="ECO:0000256" key="7">
    <source>
        <dbReference type="ARBA" id="ARBA00044633"/>
    </source>
</evidence>
<comment type="pathway">
    <text evidence="1">Metabolic intermediate biosynthesis; chorismate biosynthesis; chorismate from D-erythrose 4-phosphate and phosphoenolpyruvate: step 6/7.</text>
</comment>
<dbReference type="GO" id="GO:0003866">
    <property type="term" value="F:3-phosphoshikimate 1-carboxyvinyltransferase activity"/>
    <property type="evidence" value="ECO:0007669"/>
    <property type="project" value="UniProtKB-EC"/>
</dbReference>
<dbReference type="Proteomes" id="UP000070311">
    <property type="component" value="Unassembled WGS sequence"/>
</dbReference>
<dbReference type="InterPro" id="IPR036968">
    <property type="entry name" value="Enolpyruvate_Tfrase_sf"/>
</dbReference>
<dbReference type="Gene3D" id="3.65.10.10">
    <property type="entry name" value="Enolpyruvate transferase domain"/>
    <property type="match status" value="2"/>
</dbReference>
<evidence type="ECO:0000259" key="8">
    <source>
        <dbReference type="Pfam" id="PF00275"/>
    </source>
</evidence>
<comment type="catalytic activity">
    <reaction evidence="7">
        <text>3-phosphoshikimate + phosphoenolpyruvate = 5-O-(1-carboxyvinyl)-3-phosphoshikimate + phosphate</text>
        <dbReference type="Rhea" id="RHEA:21256"/>
        <dbReference type="ChEBI" id="CHEBI:43474"/>
        <dbReference type="ChEBI" id="CHEBI:57701"/>
        <dbReference type="ChEBI" id="CHEBI:58702"/>
        <dbReference type="ChEBI" id="CHEBI:145989"/>
        <dbReference type="EC" id="2.5.1.19"/>
    </reaction>
    <physiologicalReaction direction="left-to-right" evidence="7">
        <dbReference type="Rhea" id="RHEA:21257"/>
    </physiologicalReaction>
</comment>
<evidence type="ECO:0000256" key="3">
    <source>
        <dbReference type="ARBA" id="ARBA00012450"/>
    </source>
</evidence>
<evidence type="ECO:0000313" key="9">
    <source>
        <dbReference type="EMBL" id="KXB05693.1"/>
    </source>
</evidence>
<evidence type="ECO:0000256" key="2">
    <source>
        <dbReference type="ARBA" id="ARBA00009948"/>
    </source>
</evidence>
<dbReference type="GO" id="GO:0009073">
    <property type="term" value="P:aromatic amino acid family biosynthetic process"/>
    <property type="evidence" value="ECO:0007669"/>
    <property type="project" value="UniProtKB-KW"/>
</dbReference>
<accession>A0A133VGX4</accession>
<comment type="similarity">
    <text evidence="2">Belongs to the EPSP synthase family.</text>
</comment>
<evidence type="ECO:0000313" key="10">
    <source>
        <dbReference type="Proteomes" id="UP000070311"/>
    </source>
</evidence>
<evidence type="ECO:0000256" key="4">
    <source>
        <dbReference type="ARBA" id="ARBA00022605"/>
    </source>
</evidence>
<feature type="domain" description="Enolpyruvate transferase" evidence="8">
    <location>
        <begin position="6"/>
        <end position="412"/>
    </location>
</feature>
<evidence type="ECO:0000256" key="1">
    <source>
        <dbReference type="ARBA" id="ARBA00004811"/>
    </source>
</evidence>
<dbReference type="Pfam" id="PF00275">
    <property type="entry name" value="EPSP_synthase"/>
    <property type="match status" value="1"/>
</dbReference>
<dbReference type="SUPFAM" id="SSF55205">
    <property type="entry name" value="EPT/RTPC-like"/>
    <property type="match status" value="1"/>
</dbReference>
<proteinExistence type="inferred from homology"/>
<dbReference type="PIRSF" id="PIRSF000505">
    <property type="entry name" value="EPSPS"/>
    <property type="match status" value="1"/>
</dbReference>
<keyword evidence="10" id="KW-1185">Reference proteome</keyword>
<evidence type="ECO:0000256" key="6">
    <source>
        <dbReference type="ARBA" id="ARBA00023141"/>
    </source>
</evidence>
<gene>
    <name evidence="9" type="ORF">AKJ50_00210</name>
</gene>
<dbReference type="UniPathway" id="UPA00053">
    <property type="reaction ID" value="UER00089"/>
</dbReference>
<evidence type="ECO:0000256" key="5">
    <source>
        <dbReference type="ARBA" id="ARBA00022679"/>
    </source>
</evidence>
<sequence>MKLIVEHTDEISGSIAPAPSKFYTQYSTAIALLAEGKSVLESPLVVDDTRDLAKAVETLGGTTKRGKKKWSIWGNGRSLQPSGQVVNAKKSIMSLSLLASISALTSRIMVITGKKQVRNPSVPSLISSLQKLGVDIHSANDDDSMPFVIFQSDLKGGEISLDEDMNPFFMPAFLLLTPFTEEETLLDLNSKIKSRFLDESLELLNKSGIETSIEEEKLEITPGELNPINVTPPLDIFSMVPFVTAAIITDSDLEISKTGDARNVQEFLELLSQIDIEIEKEESSIIISGSQEVKAAEVDLKDFPELLPYFAVLGCFADGETEIVNAERARQMKSDRIEAIVNELNKLGANISEKEDGVIIEGPSELKGGKLDGYDDFTMVAALGVAGFKAEEKTIIKNRAEALRQSHPHFVTDFKDLGGNIGYET</sequence>
<dbReference type="InterPro" id="IPR001986">
    <property type="entry name" value="Enolpyruvate_Tfrase_dom"/>
</dbReference>
<comment type="caution">
    <text evidence="9">The sequence shown here is derived from an EMBL/GenBank/DDBJ whole genome shotgun (WGS) entry which is preliminary data.</text>
</comment>
<dbReference type="InterPro" id="IPR006264">
    <property type="entry name" value="EPSP_synthase"/>
</dbReference>
<dbReference type="InterPro" id="IPR013792">
    <property type="entry name" value="RNA3'P_cycl/enolpyr_Trfase_a/b"/>
</dbReference>
<protein>
    <recommendedName>
        <fullName evidence="3">3-phosphoshikimate 1-carboxyvinyltransferase</fullName>
        <ecNumber evidence="3">2.5.1.19</ecNumber>
    </recommendedName>
</protein>
<dbReference type="EC" id="2.5.1.19" evidence="3"/>
<dbReference type="PANTHER" id="PTHR21090">
    <property type="entry name" value="AROM/DEHYDROQUINATE SYNTHASE"/>
    <property type="match status" value="1"/>
</dbReference>
<keyword evidence="4" id="KW-0028">Amino-acid biosynthesis</keyword>
<dbReference type="PANTHER" id="PTHR21090:SF5">
    <property type="entry name" value="PENTAFUNCTIONAL AROM POLYPEPTIDE"/>
    <property type="match status" value="1"/>
</dbReference>
<name>A0A133VGX4_9EURY</name>
<keyword evidence="6" id="KW-0057">Aromatic amino acid biosynthesis</keyword>
<dbReference type="EMBL" id="LHYD01000002">
    <property type="protein sequence ID" value="KXB05693.1"/>
    <property type="molecule type" value="Genomic_DNA"/>
</dbReference>
<dbReference type="GO" id="GO:0008652">
    <property type="term" value="P:amino acid biosynthetic process"/>
    <property type="evidence" value="ECO:0007669"/>
    <property type="project" value="UniProtKB-KW"/>
</dbReference>
<keyword evidence="5" id="KW-0808">Transferase</keyword>
<dbReference type="AlphaFoldDB" id="A0A133VGX4"/>
<organism evidence="9 10">
    <name type="scientific">candidate division MSBL1 archaeon SCGC-AAA382A13</name>
    <dbReference type="NCBI Taxonomy" id="1698279"/>
    <lineage>
        <taxon>Archaea</taxon>
        <taxon>Methanobacteriati</taxon>
        <taxon>Methanobacteriota</taxon>
        <taxon>candidate division MSBL1</taxon>
    </lineage>
</organism>
<reference evidence="9 10" key="1">
    <citation type="journal article" date="2016" name="Sci. Rep.">
        <title>Metabolic traits of an uncultured archaeal lineage -MSBL1- from brine pools of the Red Sea.</title>
        <authorList>
            <person name="Mwirichia R."/>
            <person name="Alam I."/>
            <person name="Rashid M."/>
            <person name="Vinu M."/>
            <person name="Ba-Alawi W."/>
            <person name="Anthony Kamau A."/>
            <person name="Kamanda Ngugi D."/>
            <person name="Goker M."/>
            <person name="Klenk H.P."/>
            <person name="Bajic V."/>
            <person name="Stingl U."/>
        </authorList>
    </citation>
    <scope>NUCLEOTIDE SEQUENCE [LARGE SCALE GENOMIC DNA]</scope>
    <source>
        <strain evidence="9">SCGC-AAA382A13</strain>
    </source>
</reference>
<dbReference type="GO" id="GO:0009423">
    <property type="term" value="P:chorismate biosynthetic process"/>
    <property type="evidence" value="ECO:0007669"/>
    <property type="project" value="UniProtKB-UniPathway"/>
</dbReference>